<sequence>MRGSLLKQLIAFAPRHDSVNAPSKWRPMPRILKARHRKSNRVRHPAAKDPHHPILEVTSGGGQGSKIGGS</sequence>
<name>A0AAV4T575_9ARAC</name>
<evidence type="ECO:0000313" key="2">
    <source>
        <dbReference type="EMBL" id="GIY41260.1"/>
    </source>
</evidence>
<organism evidence="2 3">
    <name type="scientific">Caerostris darwini</name>
    <dbReference type="NCBI Taxonomy" id="1538125"/>
    <lineage>
        <taxon>Eukaryota</taxon>
        <taxon>Metazoa</taxon>
        <taxon>Ecdysozoa</taxon>
        <taxon>Arthropoda</taxon>
        <taxon>Chelicerata</taxon>
        <taxon>Arachnida</taxon>
        <taxon>Araneae</taxon>
        <taxon>Araneomorphae</taxon>
        <taxon>Entelegynae</taxon>
        <taxon>Araneoidea</taxon>
        <taxon>Araneidae</taxon>
        <taxon>Caerostris</taxon>
    </lineage>
</organism>
<accession>A0AAV4T575</accession>
<dbReference type="AlphaFoldDB" id="A0AAV4T575"/>
<dbReference type="EMBL" id="BPLQ01009040">
    <property type="protein sequence ID" value="GIY41260.1"/>
    <property type="molecule type" value="Genomic_DNA"/>
</dbReference>
<gene>
    <name evidence="2" type="ORF">CDAR_303781</name>
</gene>
<reference evidence="2 3" key="1">
    <citation type="submission" date="2021-06" db="EMBL/GenBank/DDBJ databases">
        <title>Caerostris darwini draft genome.</title>
        <authorList>
            <person name="Kono N."/>
            <person name="Arakawa K."/>
        </authorList>
    </citation>
    <scope>NUCLEOTIDE SEQUENCE [LARGE SCALE GENOMIC DNA]</scope>
</reference>
<dbReference type="Proteomes" id="UP001054837">
    <property type="component" value="Unassembled WGS sequence"/>
</dbReference>
<evidence type="ECO:0000313" key="3">
    <source>
        <dbReference type="Proteomes" id="UP001054837"/>
    </source>
</evidence>
<proteinExistence type="predicted"/>
<feature type="region of interest" description="Disordered" evidence="1">
    <location>
        <begin position="35"/>
        <end position="70"/>
    </location>
</feature>
<feature type="compositionally biased region" description="Gly residues" evidence="1">
    <location>
        <begin position="59"/>
        <end position="70"/>
    </location>
</feature>
<evidence type="ECO:0000256" key="1">
    <source>
        <dbReference type="SAM" id="MobiDB-lite"/>
    </source>
</evidence>
<comment type="caution">
    <text evidence="2">The sequence shown here is derived from an EMBL/GenBank/DDBJ whole genome shotgun (WGS) entry which is preliminary data.</text>
</comment>
<protein>
    <submittedName>
        <fullName evidence="2">Uncharacterized protein</fullName>
    </submittedName>
</protein>
<feature type="compositionally biased region" description="Basic residues" evidence="1">
    <location>
        <begin position="35"/>
        <end position="45"/>
    </location>
</feature>
<keyword evidence="3" id="KW-1185">Reference proteome</keyword>